<feature type="domain" description="Thioredoxin" evidence="2">
    <location>
        <begin position="1"/>
        <end position="107"/>
    </location>
</feature>
<name>A0A2L1IVW2_9CAUD</name>
<dbReference type="GO" id="GO:0015035">
    <property type="term" value="F:protein-disulfide reductase activity"/>
    <property type="evidence" value="ECO:0007669"/>
    <property type="project" value="InterPro"/>
</dbReference>
<dbReference type="PANTHER" id="PTHR46115">
    <property type="entry name" value="THIOREDOXIN-LIKE PROTEIN 1"/>
    <property type="match status" value="1"/>
</dbReference>
<dbReference type="Gene3D" id="3.40.30.10">
    <property type="entry name" value="Glutaredoxin"/>
    <property type="match status" value="1"/>
</dbReference>
<gene>
    <name evidence="3" type="ORF">SEA_BILLNYE_159</name>
</gene>
<accession>A0A2L1IVW2</accession>
<dbReference type="Proteomes" id="UP000241925">
    <property type="component" value="Segment"/>
</dbReference>
<dbReference type="InterPro" id="IPR005746">
    <property type="entry name" value="Thioredoxin"/>
</dbReference>
<dbReference type="Pfam" id="PF00085">
    <property type="entry name" value="Thioredoxin"/>
    <property type="match status" value="1"/>
</dbReference>
<dbReference type="PIRSF" id="PIRSF000077">
    <property type="entry name" value="Thioredoxin"/>
    <property type="match status" value="1"/>
</dbReference>
<evidence type="ECO:0000313" key="3">
    <source>
        <dbReference type="EMBL" id="AVD99332.1"/>
    </source>
</evidence>
<keyword evidence="4" id="KW-1185">Reference proteome</keyword>
<evidence type="ECO:0000259" key="2">
    <source>
        <dbReference type="PROSITE" id="PS51352"/>
    </source>
</evidence>
<dbReference type="OrthoDB" id="21274at10239"/>
<keyword evidence="1" id="KW-1015">Disulfide bond</keyword>
<reference evidence="3 4" key="1">
    <citation type="submission" date="2018-01" db="EMBL/GenBank/DDBJ databases">
        <authorList>
            <person name="Grinwald M.F."/>
            <person name="Tasoff P."/>
            <person name="Simpson K.F."/>
            <person name="Vasser A."/>
            <person name="Shaffer C.D."/>
            <person name="Weston-Hafer K.A."/>
            <person name="Russell D.A."/>
            <person name="Pope W.H."/>
            <person name="Jacobs-Sera D."/>
            <person name="Hendrix R.W."/>
            <person name="Hatfull G.F."/>
        </authorList>
    </citation>
    <scope>NUCLEOTIDE SEQUENCE [LARGE SCALE GENOMIC DNA]</scope>
</reference>
<evidence type="ECO:0000256" key="1">
    <source>
        <dbReference type="ARBA" id="ARBA00023157"/>
    </source>
</evidence>
<sequence>MASDKVVEATTLDQLHEIFNNHEKVVVDFHAPSWCIPCRRLAPHIDLAANKREDVRFVKVDIDRADEGIRNTFEIMSVPTVLYFENGEQTREIKGRTGPVILQELDS</sequence>
<dbReference type="CDD" id="cd02947">
    <property type="entry name" value="TRX_family"/>
    <property type="match status" value="1"/>
</dbReference>
<dbReference type="InterPro" id="IPR013766">
    <property type="entry name" value="Thioredoxin_domain"/>
</dbReference>
<proteinExistence type="predicted"/>
<evidence type="ECO:0000313" key="4">
    <source>
        <dbReference type="Proteomes" id="UP000241925"/>
    </source>
</evidence>
<organism evidence="3 4">
    <name type="scientific">Streptomyces phage BillNye</name>
    <dbReference type="NCBI Taxonomy" id="2079426"/>
    <lineage>
        <taxon>Viruses</taxon>
        <taxon>Duplodnaviria</taxon>
        <taxon>Heunggongvirae</taxon>
        <taxon>Uroviricota</taxon>
        <taxon>Caudoviricetes</taxon>
        <taxon>Stanwilliamsviridae</taxon>
        <taxon>Loccivirinae</taxon>
        <taxon>Wilnyevirus</taxon>
        <taxon>Wilnyevirus billnye</taxon>
    </lineage>
</organism>
<dbReference type="SUPFAM" id="SSF52833">
    <property type="entry name" value="Thioredoxin-like"/>
    <property type="match status" value="1"/>
</dbReference>
<dbReference type="InterPro" id="IPR036249">
    <property type="entry name" value="Thioredoxin-like_sf"/>
</dbReference>
<dbReference type="PROSITE" id="PS51352">
    <property type="entry name" value="THIOREDOXIN_2"/>
    <property type="match status" value="1"/>
</dbReference>
<dbReference type="EMBL" id="MG757153">
    <property type="protein sequence ID" value="AVD99332.1"/>
    <property type="molecule type" value="Genomic_DNA"/>
</dbReference>
<protein>
    <submittedName>
        <fullName evidence="3">Thioredoxin</fullName>
    </submittedName>
</protein>